<keyword evidence="2" id="KW-0067">ATP-binding</keyword>
<organism evidence="2 3">
    <name type="scientific">Actinomyces ruminicola</name>
    <dbReference type="NCBI Taxonomy" id="332524"/>
    <lineage>
        <taxon>Bacteria</taxon>
        <taxon>Bacillati</taxon>
        <taxon>Actinomycetota</taxon>
        <taxon>Actinomycetes</taxon>
        <taxon>Actinomycetales</taxon>
        <taxon>Actinomycetaceae</taxon>
        <taxon>Actinomyces</taxon>
    </lineage>
</organism>
<dbReference type="GO" id="GO:0004386">
    <property type="term" value="F:helicase activity"/>
    <property type="evidence" value="ECO:0007669"/>
    <property type="project" value="UniProtKB-KW"/>
</dbReference>
<name>A0A1H0A9D7_9ACTO</name>
<dbReference type="SUPFAM" id="SSF46785">
    <property type="entry name" value="Winged helix' DNA-binding domain"/>
    <property type="match status" value="1"/>
</dbReference>
<dbReference type="InterPro" id="IPR036388">
    <property type="entry name" value="WH-like_DNA-bd_sf"/>
</dbReference>
<feature type="domain" description="Schlafen AlbA-2" evidence="1">
    <location>
        <begin position="31"/>
        <end position="158"/>
    </location>
</feature>
<gene>
    <name evidence="2" type="ORF">SAMN04487766_12232</name>
</gene>
<dbReference type="Gene3D" id="3.30.565.60">
    <property type="match status" value="1"/>
</dbReference>
<dbReference type="Gene3D" id="1.10.10.10">
    <property type="entry name" value="Winged helix-like DNA-binding domain superfamily/Winged helix DNA-binding domain"/>
    <property type="match status" value="1"/>
</dbReference>
<evidence type="ECO:0000313" key="2">
    <source>
        <dbReference type="EMBL" id="SDN29573.1"/>
    </source>
</evidence>
<dbReference type="EMBL" id="FNHU01000022">
    <property type="protein sequence ID" value="SDN29573.1"/>
    <property type="molecule type" value="Genomic_DNA"/>
</dbReference>
<accession>A0A1H0A9D7</accession>
<dbReference type="Pfam" id="PF13749">
    <property type="entry name" value="HATPase_c_4"/>
    <property type="match status" value="1"/>
</dbReference>
<evidence type="ECO:0000259" key="1">
    <source>
        <dbReference type="Pfam" id="PF04326"/>
    </source>
</evidence>
<dbReference type="Pfam" id="PF04326">
    <property type="entry name" value="SLFN_AlbA_2"/>
    <property type="match status" value="1"/>
</dbReference>
<keyword evidence="2" id="KW-0347">Helicase</keyword>
<protein>
    <submittedName>
        <fullName evidence="2">ATP-dependent DNA helicase RecG</fullName>
    </submittedName>
</protein>
<dbReference type="AlphaFoldDB" id="A0A1H0A9D7"/>
<dbReference type="Proteomes" id="UP000199671">
    <property type="component" value="Unassembled WGS sequence"/>
</dbReference>
<dbReference type="PANTHER" id="PTHR30595">
    <property type="entry name" value="GLPR-RELATED TRANSCRIPTIONAL REPRESSOR"/>
    <property type="match status" value="1"/>
</dbReference>
<sequence length="583" mass="63597">MRLSLAYTEVVTDEELQKHVARIRRLGADDARVEAKAAVRDIPKGIWDSVAAFANTEGGLIILGLDESRNFAPADGFDASRIENALIAGLDDAERANPKVRPVPQYQVDRAEVDGAQVVWVRIEPLSATPDRTAPCHVVAQGLERGSYKRVGDADKHLTTYEVHLLRTRNVNEHADRRPVDGRTFADLDPDLVSRTVERVRASGSRALAGLAPDDHLSALQRLNALTADGTPTLAGYLALGTYPQQEYPQLTIDVTVHPGTAKSQDPSIRFLDRRNCDGPLPQAIHDAVHTVMRNLRTRRIVEGTRGTDIPEIPEDVLREAIANAVMHRDYSRFVTGQQVAVNVYPDRVEVINPGGFWGDRTKENVTDGHSASRNEDLARLLTVVPMPDNRSTVCENQGSGVVRMVNEMRAHGLPTPDYSTSTIDHVVVRLDRFGLMDPETEEWLGTLPGRAGFSRNHEAALALARRNGTVSVVDLRDNLGLDSDDCRGVLAQLVADGLLVGMNDGPYAIADQTRSAEATGAEWEILAVLSADEALSIRDVARATGKTLTALRPVLRELVERGLVVATAPPTSRSRKYLLAGG</sequence>
<dbReference type="InterPro" id="IPR038461">
    <property type="entry name" value="Schlafen_AlbA_2_dom_sf"/>
</dbReference>
<dbReference type="InterPro" id="IPR038475">
    <property type="entry name" value="RecG_C_sf"/>
</dbReference>
<keyword evidence="2" id="KW-0547">Nucleotide-binding</keyword>
<dbReference type="InterPro" id="IPR007421">
    <property type="entry name" value="Schlafen_AlbA_2_dom"/>
</dbReference>
<proteinExistence type="predicted"/>
<reference evidence="2 3" key="1">
    <citation type="submission" date="2016-10" db="EMBL/GenBank/DDBJ databases">
        <authorList>
            <person name="de Groot N.N."/>
        </authorList>
    </citation>
    <scope>NUCLEOTIDE SEQUENCE [LARGE SCALE GENOMIC DNA]</scope>
    <source>
        <strain evidence="2 3">KPR-7B</strain>
    </source>
</reference>
<dbReference type="PANTHER" id="PTHR30595:SF6">
    <property type="entry name" value="SCHLAFEN ALBA-2 DOMAIN-CONTAINING PROTEIN"/>
    <property type="match status" value="1"/>
</dbReference>
<dbReference type="InterPro" id="IPR036390">
    <property type="entry name" value="WH_DNA-bd_sf"/>
</dbReference>
<dbReference type="Gene3D" id="3.30.950.30">
    <property type="entry name" value="Schlafen, AAA domain"/>
    <property type="match status" value="1"/>
</dbReference>
<keyword evidence="2" id="KW-0378">Hydrolase</keyword>
<evidence type="ECO:0000313" key="3">
    <source>
        <dbReference type="Proteomes" id="UP000199671"/>
    </source>
</evidence>